<dbReference type="RefSeq" id="WP_039313624.1">
    <property type="nucleotide sequence ID" value="NZ_CP006905.1"/>
</dbReference>
<dbReference type="KEGG" id="cbv:U729_1697"/>
<dbReference type="Pfam" id="PF01966">
    <property type="entry name" value="HD"/>
    <property type="match status" value="1"/>
</dbReference>
<dbReference type="HOGENOM" id="CLU_056349_2_0_9"/>
<name>A0A0A7FWG1_9CLOT</name>
<dbReference type="InterPro" id="IPR006674">
    <property type="entry name" value="HD_domain"/>
</dbReference>
<dbReference type="OrthoDB" id="9778453at2"/>
<keyword evidence="1" id="KW-0378">Hydrolase</keyword>
<dbReference type="Proteomes" id="UP000030635">
    <property type="component" value="Chromosome"/>
</dbReference>
<organism evidence="3 4">
    <name type="scientific">Clostridium baratii str. Sullivan</name>
    <dbReference type="NCBI Taxonomy" id="1415775"/>
    <lineage>
        <taxon>Bacteria</taxon>
        <taxon>Bacillati</taxon>
        <taxon>Bacillota</taxon>
        <taxon>Clostridia</taxon>
        <taxon>Eubacteriales</taxon>
        <taxon>Clostridiaceae</taxon>
        <taxon>Clostridium</taxon>
    </lineage>
</organism>
<reference evidence="3 4" key="1">
    <citation type="journal article" date="2015" name="Infect. Genet. Evol.">
        <title>Genomic sequences of six botulinum neurotoxin-producing strains representing three clostridial species illustrate the mobility and diversity of botulinum neurotoxin genes.</title>
        <authorList>
            <person name="Smith T.J."/>
            <person name="Hill K.K."/>
            <person name="Xie G."/>
            <person name="Foley B.T."/>
            <person name="Williamson C.H."/>
            <person name="Foster J.T."/>
            <person name="Johnson S.L."/>
            <person name="Chertkov O."/>
            <person name="Teshima H."/>
            <person name="Gibbons H.S."/>
            <person name="Johnsky L.A."/>
            <person name="Karavis M.A."/>
            <person name="Smith L.A."/>
        </authorList>
    </citation>
    <scope>NUCLEOTIDE SEQUENCE [LARGE SCALE GENOMIC DNA]</scope>
    <source>
        <strain evidence="3">Sullivan</strain>
    </source>
</reference>
<dbReference type="GO" id="GO:0016787">
    <property type="term" value="F:hydrolase activity"/>
    <property type="evidence" value="ECO:0007669"/>
    <property type="project" value="UniProtKB-KW"/>
</dbReference>
<dbReference type="SUPFAM" id="SSF109604">
    <property type="entry name" value="HD-domain/PDEase-like"/>
    <property type="match status" value="1"/>
</dbReference>
<dbReference type="InterPro" id="IPR050798">
    <property type="entry name" value="YhaM_exoribonuc/phosphodiest"/>
</dbReference>
<dbReference type="PANTHER" id="PTHR37294:SF1">
    <property type="entry name" value="3'-5' EXORIBONUCLEASE YHAM"/>
    <property type="match status" value="1"/>
</dbReference>
<gene>
    <name evidence="3" type="ORF">U729_1697</name>
</gene>
<dbReference type="SMART" id="SM00471">
    <property type="entry name" value="HDc"/>
    <property type="match status" value="1"/>
</dbReference>
<accession>A0A0A7FWG1</accession>
<evidence type="ECO:0000256" key="1">
    <source>
        <dbReference type="ARBA" id="ARBA00022801"/>
    </source>
</evidence>
<dbReference type="GO" id="GO:0031125">
    <property type="term" value="P:rRNA 3'-end processing"/>
    <property type="evidence" value="ECO:0007669"/>
    <property type="project" value="TreeGrafter"/>
</dbReference>
<evidence type="ECO:0000313" key="4">
    <source>
        <dbReference type="Proteomes" id="UP000030635"/>
    </source>
</evidence>
<proteinExistence type="predicted"/>
<dbReference type="Gene3D" id="1.10.3210.10">
    <property type="entry name" value="Hypothetical protein af1432"/>
    <property type="match status" value="1"/>
</dbReference>
<dbReference type="InterPro" id="IPR003607">
    <property type="entry name" value="HD/PDEase_dom"/>
</dbReference>
<keyword evidence="4" id="KW-1185">Reference proteome</keyword>
<dbReference type="EMBL" id="CP006905">
    <property type="protein sequence ID" value="AIY83176.1"/>
    <property type="molecule type" value="Genomic_DNA"/>
</dbReference>
<evidence type="ECO:0000259" key="2">
    <source>
        <dbReference type="SMART" id="SM00471"/>
    </source>
</evidence>
<sequence length="300" mass="34706">MSTKDKFLIDIKNGDNVKISLMIMKIIYKDASKTVCILADKSGEVKANIHSKNEELKVGRVIYVEGSKDGNLDVKKYEFISNYKAEDYLPTVKRPIEEIMNEIEEYTNRYVLSREGKALNDYFFKDDEFLEKFKKGIGGVSMHHNYIGGLAEHTLNVMHLTAMFCERYGCRRSEIAVLAAKLHDIGKIYELYYDGPFKYTLRGELEGHIVIALQMLDEAIRKTPGFYSEDFVCRIKGCITQHHGKLEYGSPREMNMEESFILNYADSIDATMNKINQLKDKTESGNWSEYDRRIETKLYL</sequence>
<feature type="domain" description="HD/PDEase" evidence="2">
    <location>
        <begin position="146"/>
        <end position="280"/>
    </location>
</feature>
<dbReference type="CDD" id="cd00077">
    <property type="entry name" value="HDc"/>
    <property type="match status" value="1"/>
</dbReference>
<dbReference type="STRING" id="1561.NPD11_1321"/>
<protein>
    <submittedName>
        <fullName evidence="3">HD domain protein</fullName>
    </submittedName>
</protein>
<dbReference type="AlphaFoldDB" id="A0A0A7FWG1"/>
<evidence type="ECO:0000313" key="3">
    <source>
        <dbReference type="EMBL" id="AIY83176.1"/>
    </source>
</evidence>
<dbReference type="eggNOG" id="COG3481">
    <property type="taxonomic scope" value="Bacteria"/>
</dbReference>
<dbReference type="PANTHER" id="PTHR37294">
    <property type="entry name" value="3'-5' EXORIBONUCLEASE YHAM"/>
    <property type="match status" value="1"/>
</dbReference>